<proteinExistence type="predicted"/>
<accession>A0A0M8ZYL7</accession>
<keyword evidence="2 4" id="KW-0863">Zinc-finger</keyword>
<dbReference type="Pfam" id="PF17123">
    <property type="entry name" value="zf-RING_11"/>
    <property type="match status" value="1"/>
</dbReference>
<evidence type="ECO:0000256" key="5">
    <source>
        <dbReference type="SAM" id="MobiDB-lite"/>
    </source>
</evidence>
<reference evidence="7 8" key="1">
    <citation type="submission" date="2015-07" db="EMBL/GenBank/DDBJ databases">
        <title>The genome of Melipona quadrifasciata.</title>
        <authorList>
            <person name="Pan H."/>
            <person name="Kapheim K."/>
        </authorList>
    </citation>
    <scope>NUCLEOTIDE SEQUENCE [LARGE SCALE GENOMIC DNA]</scope>
    <source>
        <strain evidence="7">0111107301</strain>
        <tissue evidence="7">Whole body</tissue>
    </source>
</reference>
<dbReference type="PANTHER" id="PTHR46171">
    <property type="entry name" value="GH10160P"/>
    <property type="match status" value="1"/>
</dbReference>
<protein>
    <submittedName>
        <fullName evidence="7">RING finger protein 44</fullName>
    </submittedName>
</protein>
<dbReference type="InterPro" id="IPR001841">
    <property type="entry name" value="Znf_RING"/>
</dbReference>
<keyword evidence="3" id="KW-0862">Zinc</keyword>
<dbReference type="SUPFAM" id="SSF57850">
    <property type="entry name" value="RING/U-box"/>
    <property type="match status" value="1"/>
</dbReference>
<dbReference type="Proteomes" id="UP000053105">
    <property type="component" value="Unassembled WGS sequence"/>
</dbReference>
<organism evidence="7 8">
    <name type="scientific">Melipona quadrifasciata</name>
    <dbReference type="NCBI Taxonomy" id="166423"/>
    <lineage>
        <taxon>Eukaryota</taxon>
        <taxon>Metazoa</taxon>
        <taxon>Ecdysozoa</taxon>
        <taxon>Arthropoda</taxon>
        <taxon>Hexapoda</taxon>
        <taxon>Insecta</taxon>
        <taxon>Pterygota</taxon>
        <taxon>Neoptera</taxon>
        <taxon>Endopterygota</taxon>
        <taxon>Hymenoptera</taxon>
        <taxon>Apocrita</taxon>
        <taxon>Aculeata</taxon>
        <taxon>Apoidea</taxon>
        <taxon>Anthophila</taxon>
        <taxon>Apidae</taxon>
        <taxon>Melipona</taxon>
    </lineage>
</organism>
<keyword evidence="1" id="KW-0479">Metal-binding</keyword>
<evidence type="ECO:0000313" key="7">
    <source>
        <dbReference type="EMBL" id="KOX72736.1"/>
    </source>
</evidence>
<dbReference type="FunFam" id="3.30.40.10:FF:000024">
    <property type="entry name" value="RING finger protein 44 isoform X1"/>
    <property type="match status" value="1"/>
</dbReference>
<feature type="compositionally biased region" description="Polar residues" evidence="5">
    <location>
        <begin position="226"/>
        <end position="237"/>
    </location>
</feature>
<feature type="region of interest" description="Disordered" evidence="5">
    <location>
        <begin position="385"/>
        <end position="470"/>
    </location>
</feature>
<evidence type="ECO:0000256" key="2">
    <source>
        <dbReference type="ARBA" id="ARBA00022771"/>
    </source>
</evidence>
<name>A0A0M8ZYL7_9HYME</name>
<dbReference type="InterPro" id="IPR013083">
    <property type="entry name" value="Znf_RING/FYVE/PHD"/>
</dbReference>
<dbReference type="EMBL" id="KQ435812">
    <property type="protein sequence ID" value="KOX72736.1"/>
    <property type="molecule type" value="Genomic_DNA"/>
</dbReference>
<feature type="compositionally biased region" description="Polar residues" evidence="5">
    <location>
        <begin position="703"/>
        <end position="712"/>
    </location>
</feature>
<dbReference type="Gene3D" id="3.30.40.10">
    <property type="entry name" value="Zinc/RING finger domain, C3HC4 (zinc finger)"/>
    <property type="match status" value="1"/>
</dbReference>
<dbReference type="OrthoDB" id="8062037at2759"/>
<evidence type="ECO:0000256" key="3">
    <source>
        <dbReference type="ARBA" id="ARBA00022833"/>
    </source>
</evidence>
<dbReference type="STRING" id="166423.A0A0M8ZYL7"/>
<dbReference type="AlphaFoldDB" id="A0A0M8ZYL7"/>
<sequence>MTTALKVKIIHVETNVIRKECSPEAHRDQSDLDCDNQRAPEEGMVSLSRSNNSTLKDMDQLQKNNLPSDKQDRDKILKHPIIEPLNFVYGPLGGGQMFENVKMHPNSSPPRAFVCQKKHANVHTNFANTSTKRYRYTDEFKKKNELLYTVWSLLMVCGPVTSARGSKRDRAKGERMNGPGSHQHRGLGMQGRFRAVVTAGTPAGPHSRPPAPLHARGGWHPHNQHPQHAQIPQQYTGNKEYPYRQCPPPRFHNGDCPGVGTSSGPNGKEVSYHGNVGGSSVGYKPPPQHSPQSRGPPAHFPQESVGLPANSPPLHINICGQENTMRGPLLNMSPGLGASGVDMEYRRNSQVKKMEFKQKFHFALSHHITSFRIFVLATNQLPLSPVQIQPSPPYYRQPSQDDGRKSESPSRKRRRISRNGAVPGIEVRETTPPSPTPPLHTTPPPWEYSTAPQRRSPRNHMSTRGSPTIRNRYQRYTDSFSLTYPFVPGHTPHPPIHNSHHGIHSSHHNIHNSHHSLHNSHHNMHNAHQTHPHHPPGTGHHPAQGANGPVVVDVGQLHGIYTPTGAHPFAHSCQVTHHHSHYSAAHPTHPGHSLVGSIVGAASRGYPTPTGGPVAALHHAHAPPPPVHTTHYTAHHQLSQQREVELELIESHHHHRVGAAAGAPLPLPHSYSPPALTQVTTPTPTPIFLSETRNSQLEMIQTRTRRTASNVHTLRRSRSSRWRGTPPIPPTTYSGFLLHFFAMLSNPPLSPYSQAELSSPDSATENYEALLSLAERLGEAKPRGLTRAEVEQLPSYKFNAETHQGDQTNCVVCMCDFEALQSLRVLPCSHEFHSKCIDKWLKIKVYYLVYKLDSEN</sequence>
<feature type="region of interest" description="Disordered" evidence="5">
    <location>
        <begin position="511"/>
        <end position="547"/>
    </location>
</feature>
<feature type="compositionally biased region" description="Low complexity" evidence="5">
    <location>
        <begin position="536"/>
        <end position="546"/>
    </location>
</feature>
<feature type="compositionally biased region" description="Basic and acidic residues" evidence="5">
    <location>
        <begin position="22"/>
        <end position="41"/>
    </location>
</feature>
<dbReference type="GO" id="GO:0061630">
    <property type="term" value="F:ubiquitin protein ligase activity"/>
    <property type="evidence" value="ECO:0007669"/>
    <property type="project" value="TreeGrafter"/>
</dbReference>
<evidence type="ECO:0000256" key="1">
    <source>
        <dbReference type="ARBA" id="ARBA00022723"/>
    </source>
</evidence>
<feature type="compositionally biased region" description="Basic residues" evidence="5">
    <location>
        <begin position="511"/>
        <end position="534"/>
    </location>
</feature>
<feature type="region of interest" description="Disordered" evidence="5">
    <location>
        <begin position="703"/>
        <end position="726"/>
    </location>
</feature>
<keyword evidence="8" id="KW-1185">Reference proteome</keyword>
<evidence type="ECO:0000259" key="6">
    <source>
        <dbReference type="PROSITE" id="PS50089"/>
    </source>
</evidence>
<dbReference type="PANTHER" id="PTHR46171:SF3">
    <property type="entry name" value="GH10160P"/>
    <property type="match status" value="1"/>
</dbReference>
<feature type="compositionally biased region" description="Basic and acidic residues" evidence="5">
    <location>
        <begin position="399"/>
        <end position="410"/>
    </location>
</feature>
<feature type="region of interest" description="Disordered" evidence="5">
    <location>
        <begin position="162"/>
        <end position="314"/>
    </location>
</feature>
<evidence type="ECO:0000256" key="4">
    <source>
        <dbReference type="PROSITE-ProRule" id="PRU00175"/>
    </source>
</evidence>
<dbReference type="GO" id="GO:0008270">
    <property type="term" value="F:zinc ion binding"/>
    <property type="evidence" value="ECO:0007669"/>
    <property type="project" value="UniProtKB-KW"/>
</dbReference>
<feature type="region of interest" description="Disordered" evidence="5">
    <location>
        <begin position="22"/>
        <end position="55"/>
    </location>
</feature>
<feature type="compositionally biased region" description="Polar residues" evidence="5">
    <location>
        <begin position="459"/>
        <end position="470"/>
    </location>
</feature>
<evidence type="ECO:0000313" key="8">
    <source>
        <dbReference type="Proteomes" id="UP000053105"/>
    </source>
</evidence>
<dbReference type="GO" id="GO:0016567">
    <property type="term" value="P:protein ubiquitination"/>
    <property type="evidence" value="ECO:0007669"/>
    <property type="project" value="TreeGrafter"/>
</dbReference>
<feature type="domain" description="RING-type" evidence="6">
    <location>
        <begin position="810"/>
        <end position="840"/>
    </location>
</feature>
<feature type="compositionally biased region" description="Basic and acidic residues" evidence="5">
    <location>
        <begin position="166"/>
        <end position="175"/>
    </location>
</feature>
<feature type="compositionally biased region" description="Pro residues" evidence="5">
    <location>
        <begin position="432"/>
        <end position="446"/>
    </location>
</feature>
<dbReference type="PROSITE" id="PS50089">
    <property type="entry name" value="ZF_RING_2"/>
    <property type="match status" value="1"/>
</dbReference>
<gene>
    <name evidence="7" type="ORF">WN51_00676</name>
</gene>